<dbReference type="Proteomes" id="UP000030533">
    <property type="component" value="Unassembled WGS sequence"/>
</dbReference>
<comment type="caution">
    <text evidence="2">The sequence shown here is derived from an EMBL/GenBank/DDBJ whole genome shotgun (WGS) entry which is preliminary data.</text>
</comment>
<gene>
    <name evidence="2" type="ORF">EU98_0002</name>
</gene>
<proteinExistence type="inferred from homology"/>
<accession>A0A0A2AS42</accession>
<dbReference type="eggNOG" id="COG0432">
    <property type="taxonomic scope" value="Bacteria"/>
</dbReference>
<name>A0A0A2AS42_PROMR</name>
<dbReference type="InterPro" id="IPR001602">
    <property type="entry name" value="UPF0047_YjbQ-like"/>
</dbReference>
<dbReference type="PANTHER" id="PTHR30615:SF8">
    <property type="entry name" value="UPF0047 PROTEIN C4A8.02C"/>
    <property type="match status" value="1"/>
</dbReference>
<dbReference type="Pfam" id="PF01894">
    <property type="entry name" value="YjbQ"/>
    <property type="match status" value="1"/>
</dbReference>
<dbReference type="AlphaFoldDB" id="A0A0A2AS42"/>
<protein>
    <recommendedName>
        <fullName evidence="4">Secondary thiamine-phosphate synthase enzyme</fullName>
    </recommendedName>
</protein>
<comment type="similarity">
    <text evidence="1">Belongs to the UPF0047 family.</text>
</comment>
<dbReference type="RefSeq" id="WP_032514866.1">
    <property type="nucleotide sequence ID" value="NZ_JNAO01000001.1"/>
</dbReference>
<dbReference type="NCBIfam" id="TIGR00149">
    <property type="entry name" value="TIGR00149_YjbQ"/>
    <property type="match status" value="1"/>
</dbReference>
<dbReference type="SUPFAM" id="SSF111038">
    <property type="entry name" value="YjbQ-like"/>
    <property type="match status" value="1"/>
</dbReference>
<dbReference type="PANTHER" id="PTHR30615">
    <property type="entry name" value="UNCHARACTERIZED PROTEIN YJBQ-RELATED"/>
    <property type="match status" value="1"/>
</dbReference>
<sequence>MEQIFSKLEFTTNGEGFIDITNDLNLFIEKNNFDSGILNLTSLHTSCSLTINENADPNVLRDLKKYIQSIVPYNSYLTLSKNREEISYKHYQEGADDMPAHIKTSLTNTCLSLSFQDRNIILGTWQAVYLWEHRFDQRKRILNVHIIGEKRQNIYNVINKN</sequence>
<reference evidence="3" key="1">
    <citation type="journal article" date="2014" name="Sci. Data">
        <title>Genomes of diverse isolates of the marine cyanobacterium Prochlorococcus.</title>
        <authorList>
            <person name="Biller S."/>
            <person name="Berube P."/>
            <person name="Thompson J."/>
            <person name="Kelly L."/>
            <person name="Roggensack S."/>
            <person name="Awad L."/>
            <person name="Roache-Johnson K."/>
            <person name="Ding H."/>
            <person name="Giovannoni S.J."/>
            <person name="Moore L.R."/>
            <person name="Chisholm S.W."/>
        </authorList>
    </citation>
    <scope>NUCLEOTIDE SEQUENCE [LARGE SCALE GENOMIC DNA]</scope>
    <source>
        <strain evidence="3">MIT 9314</strain>
    </source>
</reference>
<dbReference type="Gene3D" id="2.60.120.460">
    <property type="entry name" value="YjbQ-like"/>
    <property type="match status" value="1"/>
</dbReference>
<dbReference type="PIRSF" id="PIRSF004681">
    <property type="entry name" value="UCP004681"/>
    <property type="match status" value="1"/>
</dbReference>
<evidence type="ECO:0008006" key="4">
    <source>
        <dbReference type="Google" id="ProtNLM"/>
    </source>
</evidence>
<dbReference type="InterPro" id="IPR035917">
    <property type="entry name" value="YjbQ-like_sf"/>
</dbReference>
<dbReference type="STRING" id="167548.EU98_0002"/>
<evidence type="ECO:0000256" key="1">
    <source>
        <dbReference type="ARBA" id="ARBA00005534"/>
    </source>
</evidence>
<dbReference type="EMBL" id="JNAO01000001">
    <property type="protein sequence ID" value="KGG03672.1"/>
    <property type="molecule type" value="Genomic_DNA"/>
</dbReference>
<evidence type="ECO:0000313" key="3">
    <source>
        <dbReference type="Proteomes" id="UP000030533"/>
    </source>
</evidence>
<evidence type="ECO:0000313" key="2">
    <source>
        <dbReference type="EMBL" id="KGG03672.1"/>
    </source>
</evidence>
<organism evidence="2 3">
    <name type="scientific">Prochlorococcus marinus str. MIT 9314</name>
    <dbReference type="NCBI Taxonomy" id="167548"/>
    <lineage>
        <taxon>Bacteria</taxon>
        <taxon>Bacillati</taxon>
        <taxon>Cyanobacteriota</taxon>
        <taxon>Cyanophyceae</taxon>
        <taxon>Synechococcales</taxon>
        <taxon>Prochlorococcaceae</taxon>
        <taxon>Prochlorococcus</taxon>
    </lineage>
</organism>